<sequence length="443" mass="49462">MNLVSPYLPVICMPSILSICAVHYINSTNVEISAQVLPNFIGNMGVNIEFISLNTYSITVGKIEATYYNGRQFPEVISSSFSIPEINQLEPFFVEVNFTVSLTDAIVSQVYFSAPNQVIFMANIESGNQNLTKAELMYYPFFQGPINTMRKIISDMTFTIDYQNTSSFVMVGSNIPLISGMTNYSNIQSQIVKSNGIETVYQTYALIQSALASWQTTVCFTIQRPQFQPTIITSFEMSPSNIVYSNQTSTITLSIQTKGYPVNQLQLIQYLDEVQNQNLNNILSNCAVLGYDFSTLITDIQCTIPVANLPSQTILFYIDGIIQGQPIIIPNVQLQESGFPSYIDIIGPQDNELVPNVTQFSTTFNPTTNTISIQYNIENECNFLAPGTPVEFTIFSKLIATTAYGSETQISITQNSFSGSFDINLCELDDFEFIFFYSKMVTN</sequence>
<reference evidence="1 2" key="1">
    <citation type="submission" date="2015-12" db="EMBL/GenBank/DDBJ databases">
        <title>Dictyostelia acquired genes for synthesis and detection of signals that induce cell-type specialization by lateral gene transfer from prokaryotes.</title>
        <authorList>
            <person name="Gloeckner G."/>
            <person name="Schaap P."/>
        </authorList>
    </citation>
    <scope>NUCLEOTIDE SEQUENCE [LARGE SCALE GENOMIC DNA]</scope>
    <source>
        <strain evidence="1 2">TK</strain>
    </source>
</reference>
<name>A0A152A933_TIELA</name>
<protein>
    <submittedName>
        <fullName evidence="1">Uncharacterized protein</fullName>
    </submittedName>
</protein>
<dbReference type="AlphaFoldDB" id="A0A152A933"/>
<accession>A0A152A933</accession>
<keyword evidence="2" id="KW-1185">Reference proteome</keyword>
<comment type="caution">
    <text evidence="1">The sequence shown here is derived from an EMBL/GenBank/DDBJ whole genome shotgun (WGS) entry which is preliminary data.</text>
</comment>
<organism evidence="1 2">
    <name type="scientific">Tieghemostelium lacteum</name>
    <name type="common">Slime mold</name>
    <name type="synonym">Dictyostelium lacteum</name>
    <dbReference type="NCBI Taxonomy" id="361077"/>
    <lineage>
        <taxon>Eukaryota</taxon>
        <taxon>Amoebozoa</taxon>
        <taxon>Evosea</taxon>
        <taxon>Eumycetozoa</taxon>
        <taxon>Dictyostelia</taxon>
        <taxon>Dictyosteliales</taxon>
        <taxon>Raperosteliaceae</taxon>
        <taxon>Tieghemostelium</taxon>
    </lineage>
</organism>
<evidence type="ECO:0000313" key="2">
    <source>
        <dbReference type="Proteomes" id="UP000076078"/>
    </source>
</evidence>
<gene>
    <name evidence="1" type="ORF">DLAC_00197</name>
</gene>
<dbReference type="InParanoid" id="A0A152A933"/>
<dbReference type="Proteomes" id="UP000076078">
    <property type="component" value="Unassembled WGS sequence"/>
</dbReference>
<evidence type="ECO:0000313" key="1">
    <source>
        <dbReference type="EMBL" id="KYR02732.1"/>
    </source>
</evidence>
<proteinExistence type="predicted"/>
<dbReference type="EMBL" id="LODT01000001">
    <property type="protein sequence ID" value="KYR02732.1"/>
    <property type="molecule type" value="Genomic_DNA"/>
</dbReference>